<proteinExistence type="predicted"/>
<reference evidence="1 2" key="1">
    <citation type="submission" date="2024-01" db="EMBL/GenBank/DDBJ databases">
        <authorList>
            <person name="Waweru B."/>
        </authorList>
    </citation>
    <scope>NUCLEOTIDE SEQUENCE [LARGE SCALE GENOMIC DNA]</scope>
</reference>
<evidence type="ECO:0000313" key="1">
    <source>
        <dbReference type="EMBL" id="CAK7332743.1"/>
    </source>
</evidence>
<sequence length="124" mass="13776">MESFPMPHSLKISQPTNKIENDRISEDELRAFSSTFRASAQCTHSLRNGHGNTIPMPIGAPGVGMHVVTWVRIQEQERGDTDVGPVPGLIAAVNVKVGYIQLAALDLQLAFHYWRQGILLFPRK</sequence>
<dbReference type="Proteomes" id="UP001314170">
    <property type="component" value="Unassembled WGS sequence"/>
</dbReference>
<protein>
    <submittedName>
        <fullName evidence="1">Uncharacterized protein</fullName>
    </submittedName>
</protein>
<dbReference type="AlphaFoldDB" id="A0AAV1RCR6"/>
<gene>
    <name evidence="1" type="ORF">DCAF_LOCUS9136</name>
</gene>
<accession>A0AAV1RCR6</accession>
<name>A0AAV1RCR6_9ROSI</name>
<organism evidence="1 2">
    <name type="scientific">Dovyalis caffra</name>
    <dbReference type="NCBI Taxonomy" id="77055"/>
    <lineage>
        <taxon>Eukaryota</taxon>
        <taxon>Viridiplantae</taxon>
        <taxon>Streptophyta</taxon>
        <taxon>Embryophyta</taxon>
        <taxon>Tracheophyta</taxon>
        <taxon>Spermatophyta</taxon>
        <taxon>Magnoliopsida</taxon>
        <taxon>eudicotyledons</taxon>
        <taxon>Gunneridae</taxon>
        <taxon>Pentapetalae</taxon>
        <taxon>rosids</taxon>
        <taxon>fabids</taxon>
        <taxon>Malpighiales</taxon>
        <taxon>Salicaceae</taxon>
        <taxon>Flacourtieae</taxon>
        <taxon>Dovyalis</taxon>
    </lineage>
</organism>
<comment type="caution">
    <text evidence="1">The sequence shown here is derived from an EMBL/GenBank/DDBJ whole genome shotgun (WGS) entry which is preliminary data.</text>
</comment>
<evidence type="ECO:0000313" key="2">
    <source>
        <dbReference type="Proteomes" id="UP001314170"/>
    </source>
</evidence>
<dbReference type="EMBL" id="CAWUPB010000913">
    <property type="protein sequence ID" value="CAK7332743.1"/>
    <property type="molecule type" value="Genomic_DNA"/>
</dbReference>
<keyword evidence="2" id="KW-1185">Reference proteome</keyword>